<protein>
    <recommendedName>
        <fullName evidence="4">Ubiquitin-like protease family profile domain-containing protein</fullName>
    </recommendedName>
</protein>
<feature type="compositionally biased region" description="Basic and acidic residues" evidence="1">
    <location>
        <begin position="1"/>
        <end position="24"/>
    </location>
</feature>
<dbReference type="EMBL" id="CM009749">
    <property type="protein sequence ID" value="PUZ75988.1"/>
    <property type="molecule type" value="Genomic_DNA"/>
</dbReference>
<accession>A0A2T7F7D9</accession>
<dbReference type="Gramene" id="PUZ75988">
    <property type="protein sequence ID" value="PUZ75988"/>
    <property type="gene ID" value="GQ55_1G254700"/>
</dbReference>
<evidence type="ECO:0000313" key="3">
    <source>
        <dbReference type="Proteomes" id="UP000244336"/>
    </source>
</evidence>
<evidence type="ECO:0000313" key="2">
    <source>
        <dbReference type="EMBL" id="PUZ75988.1"/>
    </source>
</evidence>
<organism evidence="2 3">
    <name type="scientific">Panicum hallii var. hallii</name>
    <dbReference type="NCBI Taxonomy" id="1504633"/>
    <lineage>
        <taxon>Eukaryota</taxon>
        <taxon>Viridiplantae</taxon>
        <taxon>Streptophyta</taxon>
        <taxon>Embryophyta</taxon>
        <taxon>Tracheophyta</taxon>
        <taxon>Spermatophyta</taxon>
        <taxon>Magnoliopsida</taxon>
        <taxon>Liliopsida</taxon>
        <taxon>Poales</taxon>
        <taxon>Poaceae</taxon>
        <taxon>PACMAD clade</taxon>
        <taxon>Panicoideae</taxon>
        <taxon>Panicodae</taxon>
        <taxon>Paniceae</taxon>
        <taxon>Panicinae</taxon>
        <taxon>Panicum</taxon>
        <taxon>Panicum sect. Panicum</taxon>
    </lineage>
</organism>
<sequence>MPDDEKTVVDDKISAAGIEKDDNGRRKKRTASQSTNQSDRPTRLRTIVDQTAPKIKPRKEPPNETVSKTYDLAIECKEQVLLRFGEISMTGSEVEQSFKGGEDACHLINGPIKCIKKDALDHSRIFISPVKKDDQDIKGKIKLALPKAPTELSNKRGGVKFPHRYIFLPVFLSDECIVICFQLKNAHQISVVCSKDVFNSNGRVFLSLGDNLDKAIEECGYNKIGISSVKPSHVPLSNEPNESVFSVMFFLYKFQGKIDGELSRCSERDREWLSEFIRVYNGVLLEYLISHEENTASSSLPTEISVLIKRSSR</sequence>
<proteinExistence type="predicted"/>
<gene>
    <name evidence="2" type="ORF">GQ55_1G254700</name>
</gene>
<keyword evidence="3" id="KW-1185">Reference proteome</keyword>
<dbReference type="OrthoDB" id="695464at2759"/>
<evidence type="ECO:0000256" key="1">
    <source>
        <dbReference type="SAM" id="MobiDB-lite"/>
    </source>
</evidence>
<evidence type="ECO:0008006" key="4">
    <source>
        <dbReference type="Google" id="ProtNLM"/>
    </source>
</evidence>
<name>A0A2T7F7D9_9POAL</name>
<reference evidence="2 3" key="1">
    <citation type="submission" date="2018-04" db="EMBL/GenBank/DDBJ databases">
        <title>WGS assembly of Panicum hallii var. hallii HAL2.</title>
        <authorList>
            <person name="Lovell J."/>
            <person name="Jenkins J."/>
            <person name="Lowry D."/>
            <person name="Mamidi S."/>
            <person name="Sreedasyam A."/>
            <person name="Weng X."/>
            <person name="Barry K."/>
            <person name="Bonette J."/>
            <person name="Campitelli B."/>
            <person name="Daum C."/>
            <person name="Gordon S."/>
            <person name="Gould B."/>
            <person name="Lipzen A."/>
            <person name="MacQueen A."/>
            <person name="Palacio-Mejia J."/>
            <person name="Plott C."/>
            <person name="Shakirov E."/>
            <person name="Shu S."/>
            <person name="Yoshinaga Y."/>
            <person name="Zane M."/>
            <person name="Rokhsar D."/>
            <person name="Grimwood J."/>
            <person name="Schmutz J."/>
            <person name="Juenger T."/>
        </authorList>
    </citation>
    <scope>NUCLEOTIDE SEQUENCE [LARGE SCALE GENOMIC DNA]</scope>
    <source>
        <strain evidence="3">cv. HAL2</strain>
    </source>
</reference>
<feature type="region of interest" description="Disordered" evidence="1">
    <location>
        <begin position="1"/>
        <end position="49"/>
    </location>
</feature>
<dbReference type="AlphaFoldDB" id="A0A2T7F7D9"/>
<dbReference type="Proteomes" id="UP000244336">
    <property type="component" value="Chromosome 1"/>
</dbReference>